<reference evidence="3 4" key="2">
    <citation type="submission" date="2020-03" db="EMBL/GenBank/DDBJ databases">
        <authorList>
            <person name="Ichikawa N."/>
            <person name="Kimura A."/>
            <person name="Kitahashi Y."/>
            <person name="Uohara A."/>
        </authorList>
    </citation>
    <scope>NUCLEOTIDE SEQUENCE [LARGE SCALE GENOMIC DNA]</scope>
    <source>
        <strain evidence="3 4">NBRC 108639</strain>
    </source>
</reference>
<dbReference type="GO" id="GO:0006355">
    <property type="term" value="P:regulation of DNA-templated transcription"/>
    <property type="evidence" value="ECO:0007669"/>
    <property type="project" value="InterPro"/>
</dbReference>
<dbReference type="InterPro" id="IPR009061">
    <property type="entry name" value="DNA-bd_dom_put_sf"/>
</dbReference>
<organism evidence="3 4">
    <name type="scientific">Phytohabitans houttuyneae</name>
    <dbReference type="NCBI Taxonomy" id="1076126"/>
    <lineage>
        <taxon>Bacteria</taxon>
        <taxon>Bacillati</taxon>
        <taxon>Actinomycetota</taxon>
        <taxon>Actinomycetes</taxon>
        <taxon>Micromonosporales</taxon>
        <taxon>Micromonosporaceae</taxon>
    </lineage>
</organism>
<evidence type="ECO:0000259" key="2">
    <source>
        <dbReference type="Pfam" id="PF13411"/>
    </source>
</evidence>
<dbReference type="EMBL" id="BLPF01000003">
    <property type="protein sequence ID" value="GFJ83998.1"/>
    <property type="molecule type" value="Genomic_DNA"/>
</dbReference>
<feature type="compositionally biased region" description="Pro residues" evidence="1">
    <location>
        <begin position="99"/>
        <end position="108"/>
    </location>
</feature>
<dbReference type="Gene3D" id="1.10.1660.10">
    <property type="match status" value="1"/>
</dbReference>
<dbReference type="AlphaFoldDB" id="A0A6V8KN54"/>
<reference evidence="3 4" key="1">
    <citation type="submission" date="2020-03" db="EMBL/GenBank/DDBJ databases">
        <title>Whole genome shotgun sequence of Phytohabitans houttuyneae NBRC 108639.</title>
        <authorList>
            <person name="Komaki H."/>
            <person name="Tamura T."/>
        </authorList>
    </citation>
    <scope>NUCLEOTIDE SEQUENCE [LARGE SCALE GENOMIC DNA]</scope>
    <source>
        <strain evidence="3 4">NBRC 108639</strain>
    </source>
</reference>
<feature type="domain" description="HTH merR-type" evidence="2">
    <location>
        <begin position="30"/>
        <end position="83"/>
    </location>
</feature>
<proteinExistence type="predicted"/>
<name>A0A6V8KN54_9ACTN</name>
<dbReference type="Pfam" id="PF13411">
    <property type="entry name" value="MerR_1"/>
    <property type="match status" value="1"/>
</dbReference>
<feature type="compositionally biased region" description="Pro residues" evidence="1">
    <location>
        <begin position="118"/>
        <end position="146"/>
    </location>
</feature>
<evidence type="ECO:0000313" key="4">
    <source>
        <dbReference type="Proteomes" id="UP000482800"/>
    </source>
</evidence>
<evidence type="ECO:0000313" key="3">
    <source>
        <dbReference type="EMBL" id="GFJ83998.1"/>
    </source>
</evidence>
<evidence type="ECO:0000256" key="1">
    <source>
        <dbReference type="SAM" id="MobiDB-lite"/>
    </source>
</evidence>
<comment type="caution">
    <text evidence="3">The sequence shown here is derived from an EMBL/GenBank/DDBJ whole genome shotgun (WGS) entry which is preliminary data.</text>
</comment>
<keyword evidence="4" id="KW-1185">Reference proteome</keyword>
<sequence>MNELVSRVAAALGDGYPGAPNGRVRDVPDARAIRWYSTIGLVDRPAAMRGRTALYGERHLLQLVAVKRRQADGRSIAEIQVELAGASESALRRIAALPDPTPATPPAPRSARFWTERPAPPRPPAPPRADPPLPADPLPANPPPTEPVLTGVPLEGGAVLLLPAAPDADDLAAIAAAARPLLDLLSARGLLRSTP</sequence>
<accession>A0A6V8KN54</accession>
<dbReference type="Proteomes" id="UP000482800">
    <property type="component" value="Unassembled WGS sequence"/>
</dbReference>
<dbReference type="InterPro" id="IPR000551">
    <property type="entry name" value="MerR-type_HTH_dom"/>
</dbReference>
<feature type="region of interest" description="Disordered" evidence="1">
    <location>
        <begin position="97"/>
        <end position="150"/>
    </location>
</feature>
<gene>
    <name evidence="3" type="ORF">Phou_081780</name>
</gene>
<dbReference type="GO" id="GO:0003677">
    <property type="term" value="F:DNA binding"/>
    <property type="evidence" value="ECO:0007669"/>
    <property type="project" value="InterPro"/>
</dbReference>
<protein>
    <recommendedName>
        <fullName evidence="2">HTH merR-type domain-containing protein</fullName>
    </recommendedName>
</protein>
<dbReference type="SUPFAM" id="SSF46955">
    <property type="entry name" value="Putative DNA-binding domain"/>
    <property type="match status" value="1"/>
</dbReference>